<evidence type="ECO:0000256" key="12">
    <source>
        <dbReference type="ARBA" id="ARBA00023136"/>
    </source>
</evidence>
<dbReference type="Pfam" id="PF00559">
    <property type="entry name" value="Vif"/>
    <property type="match status" value="1"/>
</dbReference>
<keyword evidence="5" id="KW-1032">Host cell membrane</keyword>
<evidence type="ECO:0000256" key="13">
    <source>
        <dbReference type="ARBA" id="ARBA00023200"/>
    </source>
</evidence>
<evidence type="ECO:0000256" key="9">
    <source>
        <dbReference type="ARBA" id="ARBA00022843"/>
    </source>
</evidence>
<evidence type="ECO:0000313" key="15">
    <source>
        <dbReference type="EMBL" id="AAR02378.1"/>
    </source>
</evidence>
<evidence type="ECO:0000256" key="7">
    <source>
        <dbReference type="ARBA" id="ARBA00022581"/>
    </source>
</evidence>
<comment type="similarity">
    <text evidence="4">Belongs to the primate lentivirus group Vif protein family.</text>
</comment>
<comment type="subcellular location">
    <subcellularLocation>
        <location evidence="3">Host cell membrane</location>
        <topology evidence="3">Peripheral membrane protein</topology>
        <orientation evidence="3">Cytoplasmic side</orientation>
    </subcellularLocation>
    <subcellularLocation>
        <location evidence="1">Host cytoplasm</location>
    </subcellularLocation>
    <subcellularLocation>
        <location evidence="2">Virion</location>
    </subcellularLocation>
</comment>
<evidence type="ECO:0000256" key="6">
    <source>
        <dbReference type="ARBA" id="ARBA00022553"/>
    </source>
</evidence>
<dbReference type="GO" id="GO:0030430">
    <property type="term" value="C:host cell cytoplasm"/>
    <property type="evidence" value="ECO:0007669"/>
    <property type="project" value="UniProtKB-SubCell"/>
</dbReference>
<sequence>MAPRKMWVVTPTNIISESKMDWLIRCTKWHILTGSAPFVYVHHYQLHNQRFSQNKIKLPLDLGITQEGESWATYLEITIYWDLTNVGPSALSPTVYNKQAYTIEWVYWMQKVERVPLDPVWNPNPRDREVRTWYATHLTPDLANQIVHTHYFACFQQLDVRRAIRGEKLLGQCQHLATHYPKVGTPLTLEKLAFLALVRYGATPTKSSAPLDLPDGSHRKTGPTGRHLGAKRRSPKTLLKGRAPWHLGTGNGAAC</sequence>
<keyword evidence="13" id="KW-1035">Host cytoplasm</keyword>
<evidence type="ECO:0000256" key="2">
    <source>
        <dbReference type="ARBA" id="ARBA00004328"/>
    </source>
</evidence>
<protein>
    <submittedName>
        <fullName evidence="15">Vif protein</fullName>
    </submittedName>
</protein>
<dbReference type="Proteomes" id="UP000257454">
    <property type="component" value="Genome"/>
</dbReference>
<name>Q6VG39_SIV</name>
<keyword evidence="12" id="KW-0472">Membrane</keyword>
<organismHost>
    <name type="scientific">Pan troglodytes</name>
    <name type="common">Chimpanzee</name>
    <dbReference type="NCBI Taxonomy" id="9598"/>
</organismHost>
<keyword evidence="6" id="KW-0597">Phosphoprotein</keyword>
<keyword evidence="7" id="KW-0945">Host-virus interaction</keyword>
<evidence type="ECO:0000256" key="14">
    <source>
        <dbReference type="SAM" id="MobiDB-lite"/>
    </source>
</evidence>
<keyword evidence="9" id="KW-0832">Ubl conjugation</keyword>
<dbReference type="GO" id="GO:0019058">
    <property type="term" value="P:viral life cycle"/>
    <property type="evidence" value="ECO:0007669"/>
    <property type="project" value="InterPro"/>
</dbReference>
<keyword evidence="8" id="KW-0833">Ubl conjugation pathway</keyword>
<evidence type="ECO:0000256" key="8">
    <source>
        <dbReference type="ARBA" id="ARBA00022786"/>
    </source>
</evidence>
<evidence type="ECO:0000256" key="4">
    <source>
        <dbReference type="ARBA" id="ARBA00006372"/>
    </source>
</evidence>
<keyword evidence="10" id="KW-0946">Virion</keyword>
<organism evidence="15 16">
    <name type="scientific">Simian immunodeficiency virus</name>
    <name type="common">SIV</name>
    <dbReference type="NCBI Taxonomy" id="11723"/>
    <lineage>
        <taxon>Viruses</taxon>
        <taxon>Riboviria</taxon>
        <taxon>Pararnavirae</taxon>
        <taxon>Artverviricota</taxon>
        <taxon>Revtraviricetes</taxon>
        <taxon>Ortervirales</taxon>
        <taxon>Retroviridae</taxon>
        <taxon>Orthoretrovirinae</taxon>
        <taxon>Lentivirus</taxon>
        <taxon>Lentivirus simimdef</taxon>
    </lineage>
</organism>
<accession>Q6VG39</accession>
<keyword evidence="11" id="KW-1043">Host membrane</keyword>
<evidence type="ECO:0000256" key="5">
    <source>
        <dbReference type="ARBA" id="ARBA00022511"/>
    </source>
</evidence>
<proteinExistence type="inferred from homology"/>
<evidence type="ECO:0000256" key="11">
    <source>
        <dbReference type="ARBA" id="ARBA00022870"/>
    </source>
</evidence>
<feature type="region of interest" description="Disordered" evidence="14">
    <location>
        <begin position="207"/>
        <end position="235"/>
    </location>
</feature>
<dbReference type="InterPro" id="IPR000475">
    <property type="entry name" value="Vif"/>
</dbReference>
<evidence type="ECO:0000256" key="1">
    <source>
        <dbReference type="ARBA" id="ARBA00004192"/>
    </source>
</evidence>
<dbReference type="GO" id="GO:0020002">
    <property type="term" value="C:host cell plasma membrane"/>
    <property type="evidence" value="ECO:0007669"/>
    <property type="project" value="UniProtKB-SubCell"/>
</dbReference>
<evidence type="ECO:0000313" key="16">
    <source>
        <dbReference type="Proteomes" id="UP000257454"/>
    </source>
</evidence>
<evidence type="ECO:0000256" key="10">
    <source>
        <dbReference type="ARBA" id="ARBA00022844"/>
    </source>
</evidence>
<evidence type="ECO:0000256" key="3">
    <source>
        <dbReference type="ARBA" id="ARBA00004501"/>
    </source>
</evidence>
<reference evidence="15 16" key="1">
    <citation type="journal article" date="2003" name="J. Virol.">
        <title>Identification of a new simian immunodeficiency virus lineage with a vpu gene present among different cercopithecus monkeys (C. mona, C. cephus, and C. nictitans) from Cameroon.</title>
        <authorList>
            <person name="Courgnaud V."/>
            <person name="Abela B."/>
            <person name="Pourrut X."/>
            <person name="Mpoudi-Ngole E."/>
            <person name="Loul S."/>
            <person name="Delaporte E."/>
            <person name="Peeters M."/>
        </authorList>
    </citation>
    <scope>NUCLEOTIDE SEQUENCE [LARGE SCALE GENOMIC DNA]</scope>
</reference>
<dbReference type="GO" id="GO:0044423">
    <property type="term" value="C:virion component"/>
    <property type="evidence" value="ECO:0007669"/>
    <property type="project" value="UniProtKB-KW"/>
</dbReference>
<dbReference type="EMBL" id="AY340701">
    <property type="protein sequence ID" value="AAR02378.1"/>
    <property type="molecule type" value="Genomic_DNA"/>
</dbReference>
<organismHost>
    <name type="scientific">Cercopithecidae</name>
    <name type="common">Old World monkeys</name>
    <dbReference type="NCBI Taxonomy" id="9527"/>
</organismHost>